<dbReference type="NCBIfam" id="TIGR04183">
    <property type="entry name" value="Por_Secre_tail"/>
    <property type="match status" value="1"/>
</dbReference>
<keyword evidence="1" id="KW-0732">Signal</keyword>
<dbReference type="SMART" id="SM01067">
    <property type="entry name" value="CBM_3"/>
    <property type="match status" value="1"/>
</dbReference>
<evidence type="ECO:0000313" key="3">
    <source>
        <dbReference type="EMBL" id="RCR67488.1"/>
    </source>
</evidence>
<accession>A0A368JIK1</accession>
<dbReference type="PROSITE" id="PS51172">
    <property type="entry name" value="CBM3"/>
    <property type="match status" value="1"/>
</dbReference>
<sequence length="823" mass="91051">MKALKLTSISLFCVLLSFNILTYAQSFTPTPAVLTQALSSTLVRWSADPAPGTEYTDYNVLVTGRAMNYLALVAYHNPSNTTAVNKVLAHIRYVIAGGHEPTCRGSISGWADNSLAQTLTLAKNTTAVWSQLTSAEIDKCNWLMRALTVAGNYNQNFHNNPARCILGTWLYGGKRNAPNIQEGYVGIMIAAHKYFGGTAAVNQILAAFDYDDYLAAFASRGFTNIIYGWTYAFGDTSTGRAQMESRMENGGTDAGGGTIATQGVRRPFTFADYYSSPAAEIAYTPLTIYEALAERMFQHTTHNVSTSGDAYVMNNRISPMTGLNGMCAELQFIDASGERSSVRYAYDGWCNSILTYATLRSLGLWGNTSVHQDIDRRMRVGSIDLLYKYKAGYRSRSNGNFYNHTEYTGTEFGYVFLKDIWINYLWDRKDMNLLEMMAPTVRESFNAASTLTSSFSNNQFTGSGGLLWNFSQARRPSSDQVKPGDNEIIALAANWLGDLRTTLTKPLKGVRFKVRPRSSSGTPLVIVRVSGTIVYTYSNFASTEVEVVHVPNVFALAGQELTIENTGTVELLIDDVELEDASVYVLLKNGNTGSTTTTQIKPRFQLNNLSSSAIPYQELTVRYWYTSENHNTLETFVDFASMGVNNVGMQDYALSPARQGATRYMEYSFTSAAGNLSASGNSSGINTRFRKVNQSNFNEADDYSFTSNTNFEQTKKVTVYRNGELIWGREPAVASARVAVANSEEVTKNWFAYPNPVGEELMLGGGDPDQPIKVTIRGVNGQVLVQSRSYFQRPVRVDKLATGIYLLEVQQHNTVKHIKLLKQ</sequence>
<name>A0A368JIK1_9BACT</name>
<gene>
    <name evidence="3" type="ORF">DUE52_22060</name>
</gene>
<reference evidence="3 4" key="1">
    <citation type="submission" date="2018-07" db="EMBL/GenBank/DDBJ databases">
        <title>Genome analysis of Larkinella rosea.</title>
        <authorList>
            <person name="Zhou Z."/>
            <person name="Wang G."/>
        </authorList>
    </citation>
    <scope>NUCLEOTIDE SEQUENCE [LARGE SCALE GENOMIC DNA]</scope>
    <source>
        <strain evidence="4">zzj9</strain>
    </source>
</reference>
<comment type="caution">
    <text evidence="3">The sequence shown here is derived from an EMBL/GenBank/DDBJ whole genome shotgun (WGS) entry which is preliminary data.</text>
</comment>
<dbReference type="OrthoDB" id="909218at2"/>
<protein>
    <submittedName>
        <fullName evidence="3">T9SS C-terminal target domain-containing protein</fullName>
    </submittedName>
</protein>
<feature type="signal peptide" evidence="1">
    <location>
        <begin position="1"/>
        <end position="24"/>
    </location>
</feature>
<proteinExistence type="predicted"/>
<evidence type="ECO:0000256" key="1">
    <source>
        <dbReference type="SAM" id="SignalP"/>
    </source>
</evidence>
<evidence type="ECO:0000313" key="4">
    <source>
        <dbReference type="Proteomes" id="UP000253383"/>
    </source>
</evidence>
<feature type="chain" id="PRO_5016969507" evidence="1">
    <location>
        <begin position="25"/>
        <end position="823"/>
    </location>
</feature>
<dbReference type="InterPro" id="IPR026444">
    <property type="entry name" value="Secre_tail"/>
</dbReference>
<dbReference type="InterPro" id="IPR036966">
    <property type="entry name" value="CBM3_sf"/>
</dbReference>
<dbReference type="AlphaFoldDB" id="A0A368JIK1"/>
<feature type="domain" description="CBM3" evidence="2">
    <location>
        <begin position="580"/>
        <end position="732"/>
    </location>
</feature>
<dbReference type="GO" id="GO:0005975">
    <property type="term" value="P:carbohydrate metabolic process"/>
    <property type="evidence" value="ECO:0007669"/>
    <property type="project" value="InterPro"/>
</dbReference>
<dbReference type="InterPro" id="IPR008965">
    <property type="entry name" value="CBM2/CBM3_carb-bd_dom_sf"/>
</dbReference>
<keyword evidence="4" id="KW-1185">Reference proteome</keyword>
<organism evidence="3 4">
    <name type="scientific">Larkinella punicea</name>
    <dbReference type="NCBI Taxonomy" id="2315727"/>
    <lineage>
        <taxon>Bacteria</taxon>
        <taxon>Pseudomonadati</taxon>
        <taxon>Bacteroidota</taxon>
        <taxon>Cytophagia</taxon>
        <taxon>Cytophagales</taxon>
        <taxon>Spirosomataceae</taxon>
        <taxon>Larkinella</taxon>
    </lineage>
</organism>
<dbReference type="SUPFAM" id="SSF49384">
    <property type="entry name" value="Carbohydrate-binding domain"/>
    <property type="match status" value="1"/>
</dbReference>
<dbReference type="Proteomes" id="UP000253383">
    <property type="component" value="Unassembled WGS sequence"/>
</dbReference>
<dbReference type="InterPro" id="IPR001956">
    <property type="entry name" value="CBM3"/>
</dbReference>
<dbReference type="Gene3D" id="2.60.40.710">
    <property type="entry name" value="Endoglucanase-like"/>
    <property type="match status" value="1"/>
</dbReference>
<dbReference type="Pfam" id="PF00942">
    <property type="entry name" value="CBM_3"/>
    <property type="match status" value="1"/>
</dbReference>
<dbReference type="EMBL" id="QOWE01000019">
    <property type="protein sequence ID" value="RCR67488.1"/>
    <property type="molecule type" value="Genomic_DNA"/>
</dbReference>
<evidence type="ECO:0000259" key="2">
    <source>
        <dbReference type="PROSITE" id="PS51172"/>
    </source>
</evidence>
<dbReference type="GO" id="GO:0030248">
    <property type="term" value="F:cellulose binding"/>
    <property type="evidence" value="ECO:0007669"/>
    <property type="project" value="InterPro"/>
</dbReference>